<dbReference type="KEGG" id="xla:108699751"/>
<evidence type="ECO:0000313" key="3">
    <source>
        <dbReference type="Proteomes" id="UP000186698"/>
    </source>
</evidence>
<dbReference type="RefSeq" id="XP_041430923.1">
    <property type="nucleotide sequence ID" value="XM_041574989.1"/>
</dbReference>
<feature type="region of interest" description="Disordered" evidence="2">
    <location>
        <begin position="537"/>
        <end position="563"/>
    </location>
</feature>
<accession>A0A8J1LMX1</accession>
<dbReference type="GO" id="GO:0007129">
    <property type="term" value="P:homologous chromosome pairing at meiosis"/>
    <property type="evidence" value="ECO:0000318"/>
    <property type="project" value="GO_Central"/>
</dbReference>
<dbReference type="AlphaFoldDB" id="A0A8J1LMX1"/>
<protein>
    <submittedName>
        <fullName evidence="4">Protein SIX6OS1-like</fullName>
    </submittedName>
</protein>
<dbReference type="PANTHER" id="PTHR35449">
    <property type="entry name" value="PROTEIN SIX6OS1"/>
    <property type="match status" value="1"/>
</dbReference>
<keyword evidence="1" id="KW-0175">Coiled coil</keyword>
<keyword evidence="3" id="KW-1185">Reference proteome</keyword>
<name>A0A8J1LMX1_XENLA</name>
<dbReference type="InterPro" id="IPR031380">
    <property type="entry name" value="SIX6OS1"/>
</dbReference>
<proteinExistence type="predicted"/>
<sequence length="563" mass="65183">MTDRNFMSNLDKLLIELVFQLEQDTQDKDILKEQIQTLTFKVLEEKHHIHELQKDIENSQKSIVNLKNYSQTENCVAWKPTYLIFNKQEEFLQSQLHINIKGFENDKKIYLESLHQYKETLRQHQEQYMESRLAKDYCVKKQELDDIQNRVLKNTEQLKREEENILHVLEPADFLSTTEWALRLVSLRKTTNETLANITLLSSKIFDMTAKSKDLELKLKHMSQHTENFTEDARSIEHIQERIPEEKNVDRSKGKQFSQLLHMPCLPQKFHLKLNKTDKEEKLSGTSQRTNCSILLCEDLKKETKRNQFGSNENCLNSPTAPNLHSHIQLRLVLPQKKRPVKPNITEIERTETGPKEITNIAEDSGHAYEDINYSYGTMEDYSGEEAARSEGNFAVPLRPPPFSLSQLPSTAGSTFNTEPVNKMKFHDSKTSTTKLCQDTEKILPFDFFMRSTPKAPRRTIFDSSPFGSENVSDQDDIFSLVDTNSASPLKSIGSIFGKMEGDDMGRKMEGDDMFTFPFSSKQSSEDEREEFGFTFPFGQDLKSSQDNTDFEPPPSTMKFTFF</sequence>
<dbReference type="GO" id="GO:0007283">
    <property type="term" value="P:spermatogenesis"/>
    <property type="evidence" value="ECO:0000318"/>
    <property type="project" value="GO_Central"/>
</dbReference>
<organism evidence="3 4">
    <name type="scientific">Xenopus laevis</name>
    <name type="common">African clawed frog</name>
    <dbReference type="NCBI Taxonomy" id="8355"/>
    <lineage>
        <taxon>Eukaryota</taxon>
        <taxon>Metazoa</taxon>
        <taxon>Chordata</taxon>
        <taxon>Craniata</taxon>
        <taxon>Vertebrata</taxon>
        <taxon>Euteleostomi</taxon>
        <taxon>Amphibia</taxon>
        <taxon>Batrachia</taxon>
        <taxon>Anura</taxon>
        <taxon>Pipoidea</taxon>
        <taxon>Pipidae</taxon>
        <taxon>Xenopodinae</taxon>
        <taxon>Xenopus</taxon>
        <taxon>Xenopus</taxon>
    </lineage>
</organism>
<evidence type="ECO:0000256" key="2">
    <source>
        <dbReference type="SAM" id="MobiDB-lite"/>
    </source>
</evidence>
<dbReference type="OrthoDB" id="8961345at2759"/>
<dbReference type="PANTHER" id="PTHR35449:SF1">
    <property type="entry name" value="PROTEIN SIX6OS1"/>
    <property type="match status" value="1"/>
</dbReference>
<dbReference type="GeneID" id="108699751"/>
<gene>
    <name evidence="4" type="primary">LOC108699751</name>
</gene>
<evidence type="ECO:0000313" key="4">
    <source>
        <dbReference type="RefSeq" id="XP_041430923.1"/>
    </source>
</evidence>
<dbReference type="GO" id="GO:0010705">
    <property type="term" value="P:meiotic DNA double-strand break processing involved in reciprocal meiotic recombination"/>
    <property type="evidence" value="ECO:0000318"/>
    <property type="project" value="GO_Central"/>
</dbReference>
<dbReference type="CTD" id="108699751"/>
<dbReference type="Pfam" id="PF15676">
    <property type="entry name" value="S6OS1"/>
    <property type="match status" value="1"/>
</dbReference>
<feature type="coiled-coil region" evidence="1">
    <location>
        <begin position="107"/>
        <end position="164"/>
    </location>
</feature>
<dbReference type="Proteomes" id="UP000186698">
    <property type="component" value="Chromosome 8S"/>
</dbReference>
<dbReference type="GO" id="GO:0000801">
    <property type="term" value="C:central element"/>
    <property type="evidence" value="ECO:0000318"/>
    <property type="project" value="GO_Central"/>
</dbReference>
<evidence type="ECO:0000256" key="1">
    <source>
        <dbReference type="SAM" id="Coils"/>
    </source>
</evidence>
<dbReference type="GO" id="GO:0048477">
    <property type="term" value="P:oogenesis"/>
    <property type="evidence" value="ECO:0000318"/>
    <property type="project" value="GO_Central"/>
</dbReference>
<reference evidence="4" key="1">
    <citation type="submission" date="2025-08" db="UniProtKB">
        <authorList>
            <consortium name="RefSeq"/>
        </authorList>
    </citation>
    <scope>IDENTIFICATION</scope>
    <source>
        <strain evidence="4">J_2021</strain>
        <tissue evidence="4">Erythrocytes</tissue>
    </source>
</reference>